<evidence type="ECO:0000256" key="2">
    <source>
        <dbReference type="ARBA" id="ARBA00023239"/>
    </source>
</evidence>
<sequence>MFENKTEVLKALTLAARRAYARGIQTGSGGNLSARIPGKNLMVVKCSGGSLADCREDGDGWITMDLDGTVSDTGVPTREWQLHAALLKGLPQAGGIVHCHAPWTISWSEKNDKIPLVTWHSKLKWGCEIPVLDIRAAVVPKEELPGILALFRQEPRLPAVVLRGHGLVAIGRNVVEAEHTAEMIEETAQICVLQGLLYQKRDKKHSYASENHGCTDKSVSYPKSKGTGR</sequence>
<dbReference type="Gene3D" id="3.40.225.10">
    <property type="entry name" value="Class II aldolase/adducin N-terminal domain"/>
    <property type="match status" value="1"/>
</dbReference>
<dbReference type="EMBL" id="CP102290">
    <property type="protein sequence ID" value="UWP59381.1"/>
    <property type="molecule type" value="Genomic_DNA"/>
</dbReference>
<dbReference type="SUPFAM" id="SSF53639">
    <property type="entry name" value="AraD/HMP-PK domain-like"/>
    <property type="match status" value="1"/>
</dbReference>
<dbReference type="InterPro" id="IPR001303">
    <property type="entry name" value="Aldolase_II/adducin_N"/>
</dbReference>
<feature type="domain" description="Class II aldolase/adducin N-terminal" evidence="4">
    <location>
        <begin position="10"/>
        <end position="192"/>
    </location>
</feature>
<accession>A0ABY5VGI9</accession>
<dbReference type="InterPro" id="IPR036409">
    <property type="entry name" value="Aldolase_II/adducin_N_sf"/>
</dbReference>
<name>A0ABY5VGI9_9FIRM</name>
<dbReference type="RefSeq" id="WP_083963188.1">
    <property type="nucleotide sequence ID" value="NZ_CABLBR010000006.1"/>
</dbReference>
<feature type="region of interest" description="Disordered" evidence="3">
    <location>
        <begin position="208"/>
        <end position="229"/>
    </location>
</feature>
<evidence type="ECO:0000259" key="4">
    <source>
        <dbReference type="SMART" id="SM01007"/>
    </source>
</evidence>
<dbReference type="PANTHER" id="PTHR22789:SF0">
    <property type="entry name" value="3-OXO-TETRONATE 4-PHOSPHATE DECARBOXYLASE-RELATED"/>
    <property type="match status" value="1"/>
</dbReference>
<gene>
    <name evidence="5" type="ORF">NQ502_18815</name>
</gene>
<evidence type="ECO:0000256" key="3">
    <source>
        <dbReference type="SAM" id="MobiDB-lite"/>
    </source>
</evidence>
<dbReference type="Proteomes" id="UP001060164">
    <property type="component" value="Chromosome"/>
</dbReference>
<dbReference type="PANTHER" id="PTHR22789">
    <property type="entry name" value="FUCULOSE PHOSPHATE ALDOLASE"/>
    <property type="match status" value="1"/>
</dbReference>
<proteinExistence type="predicted"/>
<evidence type="ECO:0000313" key="5">
    <source>
        <dbReference type="EMBL" id="UWP59381.1"/>
    </source>
</evidence>
<keyword evidence="2" id="KW-0456">Lyase</keyword>
<dbReference type="SMART" id="SM01007">
    <property type="entry name" value="Aldolase_II"/>
    <property type="match status" value="1"/>
</dbReference>
<evidence type="ECO:0000313" key="6">
    <source>
        <dbReference type="Proteomes" id="UP001060164"/>
    </source>
</evidence>
<keyword evidence="1" id="KW-0479">Metal-binding</keyword>
<dbReference type="InterPro" id="IPR050197">
    <property type="entry name" value="Aldolase_class_II_sugar_metab"/>
</dbReference>
<evidence type="ECO:0000256" key="1">
    <source>
        <dbReference type="ARBA" id="ARBA00022723"/>
    </source>
</evidence>
<protein>
    <submittedName>
        <fullName evidence="5">Class II aldolase/adducin family protein</fullName>
    </submittedName>
</protein>
<organism evidence="5 6">
    <name type="scientific">Ruminococcus gauvreauii</name>
    <dbReference type="NCBI Taxonomy" id="438033"/>
    <lineage>
        <taxon>Bacteria</taxon>
        <taxon>Bacillati</taxon>
        <taxon>Bacillota</taxon>
        <taxon>Clostridia</taxon>
        <taxon>Eubacteriales</taxon>
        <taxon>Oscillospiraceae</taxon>
        <taxon>Ruminococcus</taxon>
    </lineage>
</organism>
<reference evidence="5" key="1">
    <citation type="journal article" date="2022" name="Cell">
        <title>Design, construction, and in vivo augmentation of a complex gut microbiome.</title>
        <authorList>
            <person name="Cheng A.G."/>
            <person name="Ho P.Y."/>
            <person name="Aranda-Diaz A."/>
            <person name="Jain S."/>
            <person name="Yu F.B."/>
            <person name="Meng X."/>
            <person name="Wang M."/>
            <person name="Iakiviak M."/>
            <person name="Nagashima K."/>
            <person name="Zhao A."/>
            <person name="Murugkar P."/>
            <person name="Patil A."/>
            <person name="Atabakhsh K."/>
            <person name="Weakley A."/>
            <person name="Yan J."/>
            <person name="Brumbaugh A.R."/>
            <person name="Higginbottom S."/>
            <person name="Dimas A."/>
            <person name="Shiver A.L."/>
            <person name="Deutschbauer A."/>
            <person name="Neff N."/>
            <person name="Sonnenburg J.L."/>
            <person name="Huang K.C."/>
            <person name="Fischbach M.A."/>
        </authorList>
    </citation>
    <scope>NUCLEOTIDE SEQUENCE</scope>
    <source>
        <strain evidence="5">DSM 19829</strain>
    </source>
</reference>
<dbReference type="Pfam" id="PF00596">
    <property type="entry name" value="Aldolase_II"/>
    <property type="match status" value="1"/>
</dbReference>
<keyword evidence="6" id="KW-1185">Reference proteome</keyword>